<accession>A0A418VBH0</accession>
<dbReference type="RefSeq" id="WP_119766215.1">
    <property type="nucleotide sequence ID" value="NZ_QYUJ01000014.1"/>
</dbReference>
<dbReference type="AlphaFoldDB" id="A0A418VBH0"/>
<dbReference type="Gene3D" id="1.10.10.10">
    <property type="entry name" value="Winged helix-like DNA-binding domain superfamily/Winged helix DNA-binding domain"/>
    <property type="match status" value="1"/>
</dbReference>
<dbReference type="EMBL" id="QYUJ01000014">
    <property type="protein sequence ID" value="RJF73483.1"/>
    <property type="molecule type" value="Genomic_DNA"/>
</dbReference>
<dbReference type="SUPFAM" id="SSF46785">
    <property type="entry name" value="Winged helix' DNA-binding domain"/>
    <property type="match status" value="1"/>
</dbReference>
<dbReference type="InterPro" id="IPR036388">
    <property type="entry name" value="WH-like_DNA-bd_sf"/>
</dbReference>
<evidence type="ECO:0000313" key="2">
    <source>
        <dbReference type="Proteomes" id="UP000286287"/>
    </source>
</evidence>
<dbReference type="Proteomes" id="UP000286287">
    <property type="component" value="Unassembled WGS sequence"/>
</dbReference>
<evidence type="ECO:0000313" key="1">
    <source>
        <dbReference type="EMBL" id="RJF73483.1"/>
    </source>
</evidence>
<dbReference type="InterPro" id="IPR036390">
    <property type="entry name" value="WH_DNA-bd_sf"/>
</dbReference>
<protein>
    <submittedName>
        <fullName evidence="1">Uncharacterized protein</fullName>
    </submittedName>
</protein>
<organism evidence="1 2">
    <name type="scientific">Deinococcus cavernae</name>
    <dbReference type="NCBI Taxonomy" id="2320857"/>
    <lineage>
        <taxon>Bacteria</taxon>
        <taxon>Thermotogati</taxon>
        <taxon>Deinococcota</taxon>
        <taxon>Deinococci</taxon>
        <taxon>Deinococcales</taxon>
        <taxon>Deinococcaceae</taxon>
        <taxon>Deinococcus</taxon>
    </lineage>
</organism>
<proteinExistence type="predicted"/>
<name>A0A418VBH0_9DEIO</name>
<dbReference type="OrthoDB" id="71179at2"/>
<comment type="caution">
    <text evidence="1">The sequence shown here is derived from an EMBL/GenBank/DDBJ whole genome shotgun (WGS) entry which is preliminary data.</text>
</comment>
<gene>
    <name evidence="1" type="ORF">D3875_19970</name>
</gene>
<keyword evidence="2" id="KW-1185">Reference proteome</keyword>
<sequence length="204" mass="23137">MKDVFIAQTPEQARLLQDMIYVGLLGRLLKSDASAGEVAKDKAQTVQQVHHRLTRLHQAELIEVRGERTRGGRPVKLYGPVAREYRVPFALTDAATMGELIRESHRPLLDLHYEAISRLQTADLLIRQNERGQMFMTLAETDGQDEAVLHSAFLGYRLTPQTVQELQERLTDLAEWLGSQALKREERGEDYLLGLLLAPGQVKR</sequence>
<reference evidence="1 2" key="1">
    <citation type="submission" date="2018-09" db="EMBL/GenBank/DDBJ databases">
        <authorList>
            <person name="Zhu H."/>
        </authorList>
    </citation>
    <scope>NUCLEOTIDE SEQUENCE [LARGE SCALE GENOMIC DNA]</scope>
    <source>
        <strain evidence="1 2">K2S05-167</strain>
    </source>
</reference>